<dbReference type="OrthoDB" id="10332765at2759"/>
<name>A0A6A3KK18_9STRA</name>
<dbReference type="Proteomes" id="UP000435112">
    <property type="component" value="Unassembled WGS sequence"/>
</dbReference>
<dbReference type="InterPro" id="IPR004898">
    <property type="entry name" value="Pectate_lyase_PlyH/PlyE-like"/>
</dbReference>
<accession>A0A6A3KK18</accession>
<dbReference type="GO" id="GO:0005576">
    <property type="term" value="C:extracellular region"/>
    <property type="evidence" value="ECO:0007669"/>
    <property type="project" value="UniProtKB-SubCell"/>
</dbReference>
<dbReference type="Gene3D" id="2.160.20.10">
    <property type="entry name" value="Single-stranded right-handed beta-helix, Pectin lyase-like"/>
    <property type="match status" value="1"/>
</dbReference>
<dbReference type="InterPro" id="IPR012334">
    <property type="entry name" value="Pectin_lyas_fold"/>
</dbReference>
<evidence type="ECO:0000256" key="6">
    <source>
        <dbReference type="ARBA" id="ARBA00022729"/>
    </source>
</evidence>
<evidence type="ECO:0000256" key="2">
    <source>
        <dbReference type="ARBA" id="ARBA00001913"/>
    </source>
</evidence>
<evidence type="ECO:0000256" key="4">
    <source>
        <dbReference type="ARBA" id="ARBA00012272"/>
    </source>
</evidence>
<protein>
    <recommendedName>
        <fullName evidence="4">pectate lyase</fullName>
        <ecNumber evidence="4">4.2.2.2</ecNumber>
    </recommendedName>
</protein>
<keyword evidence="6" id="KW-0732">Signal</keyword>
<evidence type="ECO:0000256" key="5">
    <source>
        <dbReference type="ARBA" id="ARBA00022525"/>
    </source>
</evidence>
<dbReference type="Pfam" id="PF03211">
    <property type="entry name" value="Pectate_lyase"/>
    <property type="match status" value="1"/>
</dbReference>
<comment type="caution">
    <text evidence="9">The sequence shown here is derived from an EMBL/GenBank/DDBJ whole genome shotgun (WGS) entry which is preliminary data.</text>
</comment>
<evidence type="ECO:0000256" key="8">
    <source>
        <dbReference type="ARBA" id="ARBA00023239"/>
    </source>
</evidence>
<keyword evidence="7" id="KW-0106">Calcium</keyword>
<dbReference type="GO" id="GO:0030570">
    <property type="term" value="F:pectate lyase activity"/>
    <property type="evidence" value="ECO:0007669"/>
    <property type="project" value="UniProtKB-EC"/>
</dbReference>
<evidence type="ECO:0000313" key="10">
    <source>
        <dbReference type="Proteomes" id="UP000435112"/>
    </source>
</evidence>
<dbReference type="EMBL" id="QXFU01001361">
    <property type="protein sequence ID" value="KAE9004063.1"/>
    <property type="molecule type" value="Genomic_DNA"/>
</dbReference>
<organism evidence="9 10">
    <name type="scientific">Phytophthora rubi</name>
    <dbReference type="NCBI Taxonomy" id="129364"/>
    <lineage>
        <taxon>Eukaryota</taxon>
        <taxon>Sar</taxon>
        <taxon>Stramenopiles</taxon>
        <taxon>Oomycota</taxon>
        <taxon>Peronosporomycetes</taxon>
        <taxon>Peronosporales</taxon>
        <taxon>Peronosporaceae</taxon>
        <taxon>Phytophthora</taxon>
    </lineage>
</organism>
<keyword evidence="5" id="KW-0964">Secreted</keyword>
<comment type="subcellular location">
    <subcellularLocation>
        <location evidence="3">Secreted</location>
    </subcellularLocation>
</comment>
<comment type="cofactor">
    <cofactor evidence="2">
        <name>Ca(2+)</name>
        <dbReference type="ChEBI" id="CHEBI:29108"/>
    </cofactor>
</comment>
<evidence type="ECO:0000313" key="9">
    <source>
        <dbReference type="EMBL" id="KAE9004063.1"/>
    </source>
</evidence>
<proteinExistence type="predicted"/>
<dbReference type="EC" id="4.2.2.2" evidence="4"/>
<evidence type="ECO:0000256" key="3">
    <source>
        <dbReference type="ARBA" id="ARBA00004613"/>
    </source>
</evidence>
<dbReference type="AlphaFoldDB" id="A0A6A3KK18"/>
<reference evidence="9 10" key="1">
    <citation type="submission" date="2018-09" db="EMBL/GenBank/DDBJ databases">
        <title>Genomic investigation of the strawberry pathogen Phytophthora fragariae indicates pathogenicity is determined by transcriptional variation in three key races.</title>
        <authorList>
            <person name="Adams T.M."/>
            <person name="Armitage A.D."/>
            <person name="Sobczyk M.K."/>
            <person name="Bates H.J."/>
            <person name="Dunwell J.M."/>
            <person name="Nellist C.F."/>
            <person name="Harrison R.J."/>
        </authorList>
    </citation>
    <scope>NUCLEOTIDE SEQUENCE [LARGE SCALE GENOMIC DNA]</scope>
    <source>
        <strain evidence="9 10">SCRP324</strain>
    </source>
</reference>
<gene>
    <name evidence="9" type="ORF">PR002_g17165</name>
</gene>
<comment type="catalytic activity">
    <reaction evidence="1">
        <text>Eliminative cleavage of (1-&gt;4)-alpha-D-galacturonan to give oligosaccharides with 4-deoxy-alpha-D-galact-4-enuronosyl groups at their non-reducing ends.</text>
        <dbReference type="EC" id="4.2.2.2"/>
    </reaction>
</comment>
<sequence length="215" mass="23791">MRDFPDIALSTHIYQPWNNPGTKANIVAKAGRDRRHGEHHDARDRRRIVAWHSLWLNGFNDYDASDKVVQHNVYSTVTLNGLYAEEFSELYRPYSNIPRITAVETVVSVALLESDGIFTGEVPSSISTSSLSKGSSFGGDETKADSFSMHVVQAGVQGDMPVWSGELPCFVLWSGTGSSNNTSLSPSKSAMWLNRWGRARARPERGLALVGYILM</sequence>
<evidence type="ECO:0000256" key="7">
    <source>
        <dbReference type="ARBA" id="ARBA00022837"/>
    </source>
</evidence>
<evidence type="ECO:0000256" key="1">
    <source>
        <dbReference type="ARBA" id="ARBA00000695"/>
    </source>
</evidence>
<keyword evidence="8" id="KW-0456">Lyase</keyword>